<feature type="domain" description="TLDc" evidence="1">
    <location>
        <begin position="42"/>
        <end position="119"/>
    </location>
</feature>
<name>A0A8S1QPY4_PARPR</name>
<dbReference type="AlphaFoldDB" id="A0A8S1QPY4"/>
<protein>
    <recommendedName>
        <fullName evidence="1">TLDc domain-containing protein</fullName>
    </recommendedName>
</protein>
<proteinExistence type="predicted"/>
<evidence type="ECO:0000313" key="3">
    <source>
        <dbReference type="Proteomes" id="UP000688137"/>
    </source>
</evidence>
<sequence>MDQIMNNIGIKCMVKVTYLWYLNPKVIISLEHTLLVNGNQVIQDQKQYAIFCYSGNGYGPVFGGGHGGGHDIKIDSNFTDGYCKLGHSYQFSQYKNQNDDPYLFGQNKPEIKECEIYELQFV</sequence>
<evidence type="ECO:0000259" key="1">
    <source>
        <dbReference type="Pfam" id="PF07534"/>
    </source>
</evidence>
<dbReference type="EMBL" id="CAJJDM010000218">
    <property type="protein sequence ID" value="CAD8117769.1"/>
    <property type="molecule type" value="Genomic_DNA"/>
</dbReference>
<dbReference type="Proteomes" id="UP000688137">
    <property type="component" value="Unassembled WGS sequence"/>
</dbReference>
<reference evidence="2" key="1">
    <citation type="submission" date="2021-01" db="EMBL/GenBank/DDBJ databases">
        <authorList>
            <consortium name="Genoscope - CEA"/>
            <person name="William W."/>
        </authorList>
    </citation>
    <scope>NUCLEOTIDE SEQUENCE</scope>
</reference>
<accession>A0A8S1QPY4</accession>
<comment type="caution">
    <text evidence="2">The sequence shown here is derived from an EMBL/GenBank/DDBJ whole genome shotgun (WGS) entry which is preliminary data.</text>
</comment>
<evidence type="ECO:0000313" key="2">
    <source>
        <dbReference type="EMBL" id="CAD8117769.1"/>
    </source>
</evidence>
<dbReference type="InterPro" id="IPR006571">
    <property type="entry name" value="TLDc_dom"/>
</dbReference>
<dbReference type="Pfam" id="PF07534">
    <property type="entry name" value="TLD"/>
    <property type="match status" value="1"/>
</dbReference>
<gene>
    <name evidence="2" type="ORF">PPRIM_AZ9-3.1.T2090009</name>
</gene>
<organism evidence="2 3">
    <name type="scientific">Paramecium primaurelia</name>
    <dbReference type="NCBI Taxonomy" id="5886"/>
    <lineage>
        <taxon>Eukaryota</taxon>
        <taxon>Sar</taxon>
        <taxon>Alveolata</taxon>
        <taxon>Ciliophora</taxon>
        <taxon>Intramacronucleata</taxon>
        <taxon>Oligohymenophorea</taxon>
        <taxon>Peniculida</taxon>
        <taxon>Parameciidae</taxon>
        <taxon>Paramecium</taxon>
    </lineage>
</organism>
<keyword evidence="3" id="KW-1185">Reference proteome</keyword>